<feature type="region of interest" description="Disordered" evidence="1">
    <location>
        <begin position="146"/>
        <end position="177"/>
    </location>
</feature>
<evidence type="ECO:0000313" key="3">
    <source>
        <dbReference type="Proteomes" id="UP000694388"/>
    </source>
</evidence>
<protein>
    <submittedName>
        <fullName evidence="2">Uncharacterized protein</fullName>
    </submittedName>
</protein>
<name>A0A8C4NEA3_EPTBU</name>
<proteinExistence type="predicted"/>
<reference evidence="2" key="2">
    <citation type="submission" date="2025-09" db="UniProtKB">
        <authorList>
            <consortium name="Ensembl"/>
        </authorList>
    </citation>
    <scope>IDENTIFICATION</scope>
</reference>
<keyword evidence="3" id="KW-1185">Reference proteome</keyword>
<accession>A0A8C4NEA3</accession>
<reference evidence="2" key="1">
    <citation type="submission" date="2025-08" db="UniProtKB">
        <authorList>
            <consortium name="Ensembl"/>
        </authorList>
    </citation>
    <scope>IDENTIFICATION</scope>
</reference>
<dbReference type="Gene3D" id="3.30.420.40">
    <property type="match status" value="1"/>
</dbReference>
<sequence>MYIFFCDKRLSGKKKLKKNQISHPVRRFLIARYSSSRPASGMANVGYTLGLDLSSQQYASGKFWELNKVKMVLIDGDLNVQHEVNVQFDRDLPEFKTEGGVHVHEDKLTVTSPVLMWLKSISTTTPSPSQRQSHCNHVTSTIYATTSSPLRSLPNGKQRRQRGNCEDAQVSPPVSPV</sequence>
<evidence type="ECO:0000313" key="2">
    <source>
        <dbReference type="Ensembl" id="ENSEBUP00000003019.1"/>
    </source>
</evidence>
<organism evidence="2 3">
    <name type="scientific">Eptatretus burgeri</name>
    <name type="common">Inshore hagfish</name>
    <dbReference type="NCBI Taxonomy" id="7764"/>
    <lineage>
        <taxon>Eukaryota</taxon>
        <taxon>Metazoa</taxon>
        <taxon>Chordata</taxon>
        <taxon>Craniata</taxon>
        <taxon>Vertebrata</taxon>
        <taxon>Cyclostomata</taxon>
        <taxon>Myxini</taxon>
        <taxon>Myxiniformes</taxon>
        <taxon>Myxinidae</taxon>
        <taxon>Eptatretinae</taxon>
        <taxon>Eptatretus</taxon>
    </lineage>
</organism>
<dbReference type="AlphaFoldDB" id="A0A8C4NEA3"/>
<dbReference type="GeneTree" id="ENSGT01110000271521"/>
<dbReference type="Proteomes" id="UP000694388">
    <property type="component" value="Unplaced"/>
</dbReference>
<dbReference type="Ensembl" id="ENSEBUT00000003382.1">
    <property type="protein sequence ID" value="ENSEBUP00000003019.1"/>
    <property type="gene ID" value="ENSEBUG00000002240.1"/>
</dbReference>
<evidence type="ECO:0000256" key="1">
    <source>
        <dbReference type="SAM" id="MobiDB-lite"/>
    </source>
</evidence>